<feature type="domain" description="Peptidase S1A alpha-lytic prodomain" evidence="9">
    <location>
        <begin position="95"/>
        <end position="150"/>
    </location>
</feature>
<keyword evidence="6" id="KW-0865">Zymogen</keyword>
<dbReference type="EC" id="3.4.21.-" evidence="10"/>
<keyword evidence="3 8" id="KW-0732">Signal</keyword>
<keyword evidence="5" id="KW-0720">Serine protease</keyword>
<accession>A0ABS4PUG3</accession>
<keyword evidence="2" id="KW-0645">Protease</keyword>
<dbReference type="Pfam" id="PF02983">
    <property type="entry name" value="Pro_Al_protease"/>
    <property type="match status" value="1"/>
</dbReference>
<reference evidence="10 11" key="1">
    <citation type="submission" date="2021-03" db="EMBL/GenBank/DDBJ databases">
        <title>Sequencing the genomes of 1000 actinobacteria strains.</title>
        <authorList>
            <person name="Klenk H.-P."/>
        </authorList>
    </citation>
    <scope>NUCLEOTIDE SEQUENCE [LARGE SCALE GENOMIC DNA]</scope>
    <source>
        <strain evidence="10 11">DSM 45510</strain>
    </source>
</reference>
<evidence type="ECO:0000256" key="8">
    <source>
        <dbReference type="SAM" id="SignalP"/>
    </source>
</evidence>
<evidence type="ECO:0000256" key="2">
    <source>
        <dbReference type="ARBA" id="ARBA00022670"/>
    </source>
</evidence>
<feature type="chain" id="PRO_5045678059" evidence="8">
    <location>
        <begin position="29"/>
        <end position="363"/>
    </location>
</feature>
<dbReference type="CDD" id="cd21112">
    <property type="entry name" value="alphaLP-like"/>
    <property type="match status" value="1"/>
</dbReference>
<comment type="similarity">
    <text evidence="1">Belongs to the peptidase S1 family.</text>
</comment>
<dbReference type="Gene3D" id="2.40.10.10">
    <property type="entry name" value="Trypsin-like serine proteases"/>
    <property type="match status" value="2"/>
</dbReference>
<keyword evidence="7" id="KW-1015">Disulfide bond</keyword>
<dbReference type="InterPro" id="IPR043504">
    <property type="entry name" value="Peptidase_S1_PA_chymotrypsin"/>
</dbReference>
<sequence>MSRRSLRTILALVGSAAAAVAVASPASATQVSTLDSSAEPAALAAAQESLSQRLGAAYASSWIDSTTGKFVVGTTDAARAAEIRSAGAVPKVVENSAAELAGVQSTLDKRANSVPDSVTGWYVDVTTNEVVVSVLHNDAAGVAWANAAGSAVRVEPTTQANHPKWNLIGGQAIYFGGGRCSIGFNARNSSGTRYIITAGHCTEIGGNVTGTGGAIGPVAGSSFPGNDYGRIQVTSSAAVSTPLVDRWSSGSDVTVAGSTVSPVGSRICRSGSTTGWRCGTVGAFNQTVNYGGGDIVYGLTRTSACAEPGDSGGSVVSDPGSGTRVQAQGMTSGGSGNCSSGGTTFFQPVNEALSAYGLTLYTG</sequence>
<protein>
    <submittedName>
        <fullName evidence="10">Streptogrisin C</fullName>
        <ecNumber evidence="10">3.4.21.-</ecNumber>
    </submittedName>
</protein>
<name>A0ABS4PUG3_9PSEU</name>
<dbReference type="InterPro" id="IPR006311">
    <property type="entry name" value="TAT_signal"/>
</dbReference>
<dbReference type="InterPro" id="IPR035070">
    <property type="entry name" value="Streptogrisin_prodomain"/>
</dbReference>
<evidence type="ECO:0000256" key="4">
    <source>
        <dbReference type="ARBA" id="ARBA00022801"/>
    </source>
</evidence>
<evidence type="ECO:0000256" key="6">
    <source>
        <dbReference type="ARBA" id="ARBA00023145"/>
    </source>
</evidence>
<evidence type="ECO:0000259" key="9">
    <source>
        <dbReference type="Pfam" id="PF02983"/>
    </source>
</evidence>
<dbReference type="InterPro" id="IPR009003">
    <property type="entry name" value="Peptidase_S1_PA"/>
</dbReference>
<dbReference type="PIRSF" id="PIRSF001134">
    <property type="entry name" value="Streptogrisin"/>
    <property type="match status" value="1"/>
</dbReference>
<feature type="signal peptide" evidence="8">
    <location>
        <begin position="1"/>
        <end position="28"/>
    </location>
</feature>
<keyword evidence="4 10" id="KW-0378">Hydrolase</keyword>
<dbReference type="InterPro" id="IPR001316">
    <property type="entry name" value="Pept_S1A_streptogrisin"/>
</dbReference>
<evidence type="ECO:0000313" key="10">
    <source>
        <dbReference type="EMBL" id="MBP2183070.1"/>
    </source>
</evidence>
<dbReference type="PROSITE" id="PS51318">
    <property type="entry name" value="TAT"/>
    <property type="match status" value="1"/>
</dbReference>
<evidence type="ECO:0000256" key="1">
    <source>
        <dbReference type="ARBA" id="ARBA00007664"/>
    </source>
</evidence>
<evidence type="ECO:0000313" key="11">
    <source>
        <dbReference type="Proteomes" id="UP000741013"/>
    </source>
</evidence>
<dbReference type="InterPro" id="IPR018114">
    <property type="entry name" value="TRYPSIN_HIS"/>
</dbReference>
<comment type="caution">
    <text evidence="10">The sequence shown here is derived from an EMBL/GenBank/DDBJ whole genome shotgun (WGS) entry which is preliminary data.</text>
</comment>
<gene>
    <name evidence="10" type="ORF">JOM49_004596</name>
</gene>
<dbReference type="EMBL" id="JAGGMS010000001">
    <property type="protein sequence ID" value="MBP2183070.1"/>
    <property type="molecule type" value="Genomic_DNA"/>
</dbReference>
<keyword evidence="11" id="KW-1185">Reference proteome</keyword>
<dbReference type="GO" id="GO:0016787">
    <property type="term" value="F:hydrolase activity"/>
    <property type="evidence" value="ECO:0007669"/>
    <property type="project" value="UniProtKB-KW"/>
</dbReference>
<evidence type="ECO:0000256" key="5">
    <source>
        <dbReference type="ARBA" id="ARBA00022825"/>
    </source>
</evidence>
<dbReference type="InterPro" id="IPR033116">
    <property type="entry name" value="TRYPSIN_SER"/>
</dbReference>
<dbReference type="Gene3D" id="3.30.300.50">
    <property type="match status" value="2"/>
</dbReference>
<dbReference type="SUPFAM" id="SSF50494">
    <property type="entry name" value="Trypsin-like serine proteases"/>
    <property type="match status" value="1"/>
</dbReference>
<dbReference type="InterPro" id="IPR004236">
    <property type="entry name" value="Pept_S1_alpha_lytic"/>
</dbReference>
<dbReference type="PROSITE" id="PS00134">
    <property type="entry name" value="TRYPSIN_HIS"/>
    <property type="match status" value="1"/>
</dbReference>
<organism evidence="10 11">
    <name type="scientific">Amycolatopsis magusensis</name>
    <dbReference type="NCBI Taxonomy" id="882444"/>
    <lineage>
        <taxon>Bacteria</taxon>
        <taxon>Bacillati</taxon>
        <taxon>Actinomycetota</taxon>
        <taxon>Actinomycetes</taxon>
        <taxon>Pseudonocardiales</taxon>
        <taxon>Pseudonocardiaceae</taxon>
        <taxon>Amycolatopsis</taxon>
    </lineage>
</organism>
<evidence type="ECO:0000256" key="3">
    <source>
        <dbReference type="ARBA" id="ARBA00022729"/>
    </source>
</evidence>
<dbReference type="RefSeq" id="WP_209666283.1">
    <property type="nucleotide sequence ID" value="NZ_JAGGMS010000001.1"/>
</dbReference>
<dbReference type="PROSITE" id="PS00135">
    <property type="entry name" value="TRYPSIN_SER"/>
    <property type="match status" value="1"/>
</dbReference>
<evidence type="ECO:0000256" key="7">
    <source>
        <dbReference type="ARBA" id="ARBA00023157"/>
    </source>
</evidence>
<dbReference type="PRINTS" id="PR00861">
    <property type="entry name" value="ALYTICPTASE"/>
</dbReference>
<proteinExistence type="inferred from homology"/>
<dbReference type="Proteomes" id="UP000741013">
    <property type="component" value="Unassembled WGS sequence"/>
</dbReference>